<evidence type="ECO:0000256" key="1">
    <source>
        <dbReference type="ARBA" id="ARBA00022448"/>
    </source>
</evidence>
<dbReference type="SMART" id="SM00382">
    <property type="entry name" value="AAA"/>
    <property type="match status" value="1"/>
</dbReference>
<dbReference type="RefSeq" id="WP_091531085.1">
    <property type="nucleotide sequence ID" value="NZ_FOLT01000012.1"/>
</dbReference>
<dbReference type="GO" id="GO:0016887">
    <property type="term" value="F:ATP hydrolysis activity"/>
    <property type="evidence" value="ECO:0007669"/>
    <property type="project" value="InterPro"/>
</dbReference>
<keyword evidence="2" id="KW-0547">Nucleotide-binding</keyword>
<reference evidence="6" key="1">
    <citation type="submission" date="2016-10" db="EMBL/GenBank/DDBJ databases">
        <authorList>
            <person name="Varghese N."/>
            <person name="Submissions S."/>
        </authorList>
    </citation>
    <scope>NUCLEOTIDE SEQUENCE [LARGE SCALE GENOMIC DNA]</scope>
    <source>
        <strain evidence="6">DSM 23664</strain>
    </source>
</reference>
<name>A0A1I1KGG2_9LACT</name>
<dbReference type="InterPro" id="IPR003439">
    <property type="entry name" value="ABC_transporter-like_ATP-bd"/>
</dbReference>
<dbReference type="Proteomes" id="UP000199612">
    <property type="component" value="Unassembled WGS sequence"/>
</dbReference>
<evidence type="ECO:0000313" key="6">
    <source>
        <dbReference type="Proteomes" id="UP000199612"/>
    </source>
</evidence>
<protein>
    <submittedName>
        <fullName evidence="5">Putative ABC transport system ATP-binding protein</fullName>
    </submittedName>
</protein>
<evidence type="ECO:0000256" key="3">
    <source>
        <dbReference type="ARBA" id="ARBA00022840"/>
    </source>
</evidence>
<dbReference type="AlphaFoldDB" id="A0A1I1KGG2"/>
<evidence type="ECO:0000256" key="2">
    <source>
        <dbReference type="ARBA" id="ARBA00022741"/>
    </source>
</evidence>
<dbReference type="SUPFAM" id="SSF52540">
    <property type="entry name" value="P-loop containing nucleoside triphosphate hydrolases"/>
    <property type="match status" value="1"/>
</dbReference>
<evidence type="ECO:0000259" key="4">
    <source>
        <dbReference type="PROSITE" id="PS50893"/>
    </source>
</evidence>
<dbReference type="InterPro" id="IPR019895">
    <property type="entry name" value="L_ocin_972_ABC"/>
</dbReference>
<gene>
    <name evidence="5" type="ORF">SAMN04488102_11232</name>
</gene>
<dbReference type="Gene3D" id="3.40.50.300">
    <property type="entry name" value="P-loop containing nucleotide triphosphate hydrolases"/>
    <property type="match status" value="1"/>
</dbReference>
<dbReference type="EMBL" id="FOLT01000012">
    <property type="protein sequence ID" value="SFC59741.1"/>
    <property type="molecule type" value="Genomic_DNA"/>
</dbReference>
<dbReference type="InterPro" id="IPR017871">
    <property type="entry name" value="ABC_transporter-like_CS"/>
</dbReference>
<proteinExistence type="predicted"/>
<dbReference type="InterPro" id="IPR050093">
    <property type="entry name" value="ABC_SmlMolc_Importer"/>
</dbReference>
<evidence type="ECO:0000313" key="5">
    <source>
        <dbReference type="EMBL" id="SFC59741.1"/>
    </source>
</evidence>
<dbReference type="STRING" id="753702.SAMN04488102_11232"/>
<feature type="domain" description="ABC transporter" evidence="4">
    <location>
        <begin position="3"/>
        <end position="209"/>
    </location>
</feature>
<dbReference type="PANTHER" id="PTHR42781">
    <property type="entry name" value="SPERMIDINE/PUTRESCINE IMPORT ATP-BINDING PROTEIN POTA"/>
    <property type="match status" value="1"/>
</dbReference>
<sequence length="209" mass="23886">MNVKAEGIRKKYSNKILFKEFSLTIHEGDSIVIVGKSGCGKTTLLNLLSLIEKPDDGKVLWRDKEIKKVNTRETSKIIREEIGYLFQNYALIDNATVEENIKIGLKYRKDKKNKQQLVEQALIQVGLEGYQKRKIYSLSGGEQQRVALARTIVKPGWIIFADEPTGNLDEENSKKIMDILFKLNQDGKTIVVVTHDLEHINNFNQKIVL</sequence>
<dbReference type="GO" id="GO:0005524">
    <property type="term" value="F:ATP binding"/>
    <property type="evidence" value="ECO:0007669"/>
    <property type="project" value="UniProtKB-KW"/>
</dbReference>
<accession>A0A1I1KGG2</accession>
<dbReference type="InterPro" id="IPR027417">
    <property type="entry name" value="P-loop_NTPase"/>
</dbReference>
<dbReference type="OrthoDB" id="9791546at2"/>
<organism evidence="5 6">
    <name type="scientific">Alkalibacterium subtropicum</name>
    <dbReference type="NCBI Taxonomy" id="753702"/>
    <lineage>
        <taxon>Bacteria</taxon>
        <taxon>Bacillati</taxon>
        <taxon>Bacillota</taxon>
        <taxon>Bacilli</taxon>
        <taxon>Lactobacillales</taxon>
        <taxon>Carnobacteriaceae</taxon>
        <taxon>Alkalibacterium</taxon>
    </lineage>
</organism>
<dbReference type="Pfam" id="PF00005">
    <property type="entry name" value="ABC_tran"/>
    <property type="match status" value="1"/>
</dbReference>
<keyword evidence="3 5" id="KW-0067">ATP-binding</keyword>
<dbReference type="PROSITE" id="PS00211">
    <property type="entry name" value="ABC_TRANSPORTER_1"/>
    <property type="match status" value="1"/>
</dbReference>
<keyword evidence="1" id="KW-0813">Transport</keyword>
<dbReference type="InterPro" id="IPR003593">
    <property type="entry name" value="AAA+_ATPase"/>
</dbReference>
<dbReference type="NCBIfam" id="TIGR03608">
    <property type="entry name" value="L_ocin_972_ABC"/>
    <property type="match status" value="1"/>
</dbReference>
<dbReference type="PANTHER" id="PTHR42781:SF4">
    <property type="entry name" value="SPERMIDINE_PUTRESCINE IMPORT ATP-BINDING PROTEIN POTA"/>
    <property type="match status" value="1"/>
</dbReference>
<dbReference type="PROSITE" id="PS50893">
    <property type="entry name" value="ABC_TRANSPORTER_2"/>
    <property type="match status" value="1"/>
</dbReference>
<keyword evidence="6" id="KW-1185">Reference proteome</keyword>